<keyword evidence="5 13" id="KW-0732">Signal</keyword>
<comment type="pathway">
    <text evidence="2">Cell wall biogenesis; cell wall polysaccharide biosynthesis.</text>
</comment>
<feature type="signal peptide" evidence="13">
    <location>
        <begin position="1"/>
        <end position="32"/>
    </location>
</feature>
<comment type="similarity">
    <text evidence="10">Belongs to the peptidase M15 family.</text>
</comment>
<dbReference type="STRING" id="429728.SAMN05216456_0114"/>
<sequence length="572" mass="59629">MTVTSIFQRGFFLRLLAAAFISVSLGAAPAMAATERALYLYYTHTKETARIVFKRNGQYVQSGLNELNYFLRDWRRNEPTKMDPRLFDLIWEVYQEVGGSQPINVVSAYRSPATNKMLSNNSSGVADNSQHMRGTAMDFFIPGVPLTKLRAVAMRKQVGGVGYYPNSGSPFVHLDTGSVRAWPRMTRAQLQEIFPDGRTMHLPSDGKPLSQEGYQVALAEWKRCHAYPCNGNSSSGTRVADNSSGGGGKTLMDVLFGGGQQQQQQAAQQAPAPVATPAQVAVAATAPEPTAPAVAPVPAPRPDSMMVAAIAPEAPIAAAKPASAPIPAEPAFVPFSAVGSAPLDAAELTSPVPAPMPLVKSEALRVATAAALPSGDAVTALAALTDIPVPRPPLETAGNDQVALSAYVPRGEASRPQEALGAPVSASLAPANALPPTPASRLPVLASVGTSLPTELSALPASEQQVASLFSGTFSAAQGAHVGDLAAALTAHVGRPLEGGMRAPDLVPPDFAHVVDVFAAPDTLSSSHFARIGVRNEADFDPTPEMGDYVIVMGAGDDTTMGSAGRFAPVAN</sequence>
<feature type="compositionally biased region" description="Polar residues" evidence="12">
    <location>
        <begin position="230"/>
        <end position="243"/>
    </location>
</feature>
<evidence type="ECO:0000256" key="11">
    <source>
        <dbReference type="ARBA" id="ARBA00093666"/>
    </source>
</evidence>
<reference evidence="14 15" key="1">
    <citation type="submission" date="2016-10" db="EMBL/GenBank/DDBJ databases">
        <authorList>
            <person name="de Groot N.N."/>
        </authorList>
    </citation>
    <scope>NUCLEOTIDE SEQUENCE [LARGE SCALE GENOMIC DNA]</scope>
    <source>
        <strain evidence="14 15">IPL20</strain>
    </source>
</reference>
<feature type="region of interest" description="Disordered" evidence="12">
    <location>
        <begin position="230"/>
        <end position="254"/>
    </location>
</feature>
<keyword evidence="8" id="KW-0482">Metalloprotease</keyword>
<keyword evidence="9" id="KW-0961">Cell wall biogenesis/degradation</keyword>
<feature type="chain" id="PRO_5011539321" description="Murein endopeptidase K" evidence="13">
    <location>
        <begin position="33"/>
        <end position="572"/>
    </location>
</feature>
<evidence type="ECO:0000256" key="13">
    <source>
        <dbReference type="SAM" id="SignalP"/>
    </source>
</evidence>
<organism evidence="14 15">
    <name type="scientific">Devosia crocina</name>
    <dbReference type="NCBI Taxonomy" id="429728"/>
    <lineage>
        <taxon>Bacteria</taxon>
        <taxon>Pseudomonadati</taxon>
        <taxon>Pseudomonadota</taxon>
        <taxon>Alphaproteobacteria</taxon>
        <taxon>Hyphomicrobiales</taxon>
        <taxon>Devosiaceae</taxon>
        <taxon>Devosia</taxon>
    </lineage>
</organism>
<dbReference type="Proteomes" id="UP000199074">
    <property type="component" value="Unassembled WGS sequence"/>
</dbReference>
<evidence type="ECO:0000256" key="3">
    <source>
        <dbReference type="ARBA" id="ARBA00022670"/>
    </source>
</evidence>
<evidence type="ECO:0000256" key="7">
    <source>
        <dbReference type="ARBA" id="ARBA00022833"/>
    </source>
</evidence>
<evidence type="ECO:0000256" key="2">
    <source>
        <dbReference type="ARBA" id="ARBA00004776"/>
    </source>
</evidence>
<dbReference type="CDD" id="cd14844">
    <property type="entry name" value="Zn-DD-carboxypeptidase_like"/>
    <property type="match status" value="1"/>
</dbReference>
<keyword evidence="15" id="KW-1185">Reference proteome</keyword>
<dbReference type="GO" id="GO:0046872">
    <property type="term" value="F:metal ion binding"/>
    <property type="evidence" value="ECO:0007669"/>
    <property type="project" value="UniProtKB-KW"/>
</dbReference>
<dbReference type="PANTHER" id="PTHR37425">
    <property type="match status" value="1"/>
</dbReference>
<evidence type="ECO:0000256" key="8">
    <source>
        <dbReference type="ARBA" id="ARBA00023049"/>
    </source>
</evidence>
<gene>
    <name evidence="14" type="ORF">SAMN05216456_0114</name>
</gene>
<protein>
    <recommendedName>
        <fullName evidence="11">Murein endopeptidase K</fullName>
    </recommendedName>
</protein>
<dbReference type="RefSeq" id="WP_244542726.1">
    <property type="nucleotide sequence ID" value="NZ_FPCK01000001.1"/>
</dbReference>
<comment type="cofactor">
    <cofactor evidence="1">
        <name>Zn(2+)</name>
        <dbReference type="ChEBI" id="CHEBI:29105"/>
    </cofactor>
</comment>
<dbReference type="AlphaFoldDB" id="A0A1I7MWP6"/>
<keyword evidence="6" id="KW-0378">Hydrolase</keyword>
<evidence type="ECO:0000256" key="5">
    <source>
        <dbReference type="ARBA" id="ARBA00022729"/>
    </source>
</evidence>
<evidence type="ECO:0000256" key="12">
    <source>
        <dbReference type="SAM" id="MobiDB-lite"/>
    </source>
</evidence>
<evidence type="ECO:0000256" key="1">
    <source>
        <dbReference type="ARBA" id="ARBA00001947"/>
    </source>
</evidence>
<dbReference type="Gene3D" id="3.30.1380.10">
    <property type="match status" value="1"/>
</dbReference>
<proteinExistence type="inferred from homology"/>
<keyword evidence="3" id="KW-0645">Protease</keyword>
<dbReference type="GO" id="GO:0008237">
    <property type="term" value="F:metallopeptidase activity"/>
    <property type="evidence" value="ECO:0007669"/>
    <property type="project" value="UniProtKB-KW"/>
</dbReference>
<dbReference type="GO" id="GO:0071555">
    <property type="term" value="P:cell wall organization"/>
    <property type="evidence" value="ECO:0007669"/>
    <property type="project" value="UniProtKB-KW"/>
</dbReference>
<dbReference type="InterPro" id="IPR009045">
    <property type="entry name" value="Zn_M74/Hedgehog-like"/>
</dbReference>
<evidence type="ECO:0000256" key="9">
    <source>
        <dbReference type="ARBA" id="ARBA00023316"/>
    </source>
</evidence>
<evidence type="ECO:0000313" key="15">
    <source>
        <dbReference type="Proteomes" id="UP000199074"/>
    </source>
</evidence>
<name>A0A1I7MWP6_9HYPH</name>
<accession>A0A1I7MWP6</accession>
<dbReference type="SUPFAM" id="SSF55166">
    <property type="entry name" value="Hedgehog/DD-peptidase"/>
    <property type="match status" value="1"/>
</dbReference>
<evidence type="ECO:0000256" key="6">
    <source>
        <dbReference type="ARBA" id="ARBA00022801"/>
    </source>
</evidence>
<keyword evidence="7" id="KW-0862">Zinc</keyword>
<evidence type="ECO:0000256" key="10">
    <source>
        <dbReference type="ARBA" id="ARBA00093448"/>
    </source>
</evidence>
<evidence type="ECO:0000313" key="14">
    <source>
        <dbReference type="EMBL" id="SFV26795.1"/>
    </source>
</evidence>
<dbReference type="Pfam" id="PF05951">
    <property type="entry name" value="Peptidase_M15_2"/>
    <property type="match status" value="1"/>
</dbReference>
<dbReference type="InterPro" id="IPR010275">
    <property type="entry name" value="MepK"/>
</dbReference>
<dbReference type="EMBL" id="FPCK01000001">
    <property type="protein sequence ID" value="SFV26795.1"/>
    <property type="molecule type" value="Genomic_DNA"/>
</dbReference>
<keyword evidence="4" id="KW-0479">Metal-binding</keyword>
<evidence type="ECO:0000256" key="4">
    <source>
        <dbReference type="ARBA" id="ARBA00022723"/>
    </source>
</evidence>
<dbReference type="PANTHER" id="PTHR37425:SF1">
    <property type="entry name" value="OUTER MEMBRANE PROTEIN"/>
    <property type="match status" value="1"/>
</dbReference>
<dbReference type="GO" id="GO:0006508">
    <property type="term" value="P:proteolysis"/>
    <property type="evidence" value="ECO:0007669"/>
    <property type="project" value="UniProtKB-KW"/>
</dbReference>